<dbReference type="PATRIC" id="fig|292.27.peg.6392"/>
<accession>A0A0J5ZEU5</accession>
<gene>
    <name evidence="3" type="ORF">VL15_28925</name>
</gene>
<feature type="domain" description="KAP NTPase" evidence="2">
    <location>
        <begin position="11"/>
        <end position="160"/>
    </location>
</feature>
<dbReference type="PANTHER" id="PTHR22674">
    <property type="entry name" value="NTPASE, KAP FAMILY P-LOOP DOMAIN-CONTAINING 1"/>
    <property type="match status" value="1"/>
</dbReference>
<evidence type="ECO:0000313" key="4">
    <source>
        <dbReference type="Proteomes" id="UP000036338"/>
    </source>
</evidence>
<reference evidence="3 4" key="1">
    <citation type="submission" date="2015-05" db="EMBL/GenBank/DDBJ databases">
        <title>Draft genome of Burkholderia cepacia LK29.</title>
        <authorList>
            <person name="Chan X.Y."/>
        </authorList>
    </citation>
    <scope>NUCLEOTIDE SEQUENCE [LARGE SCALE GENOMIC DNA]</scope>
    <source>
        <strain evidence="3 4">LK29</strain>
    </source>
</reference>
<name>A0A0J5ZEU5_BURCE</name>
<organism evidence="3 4">
    <name type="scientific">Burkholderia cepacia</name>
    <name type="common">Pseudomonas cepacia</name>
    <dbReference type="NCBI Taxonomy" id="292"/>
    <lineage>
        <taxon>Bacteria</taxon>
        <taxon>Pseudomonadati</taxon>
        <taxon>Pseudomonadota</taxon>
        <taxon>Betaproteobacteria</taxon>
        <taxon>Burkholderiales</taxon>
        <taxon>Burkholderiaceae</taxon>
        <taxon>Burkholderia</taxon>
        <taxon>Burkholderia cepacia complex</taxon>
    </lineage>
</organism>
<feature type="region of interest" description="Disordered" evidence="1">
    <location>
        <begin position="93"/>
        <end position="134"/>
    </location>
</feature>
<protein>
    <recommendedName>
        <fullName evidence="2">KAP NTPase domain-containing protein</fullName>
    </recommendedName>
</protein>
<feature type="compositionally biased region" description="Basic and acidic residues" evidence="1">
    <location>
        <begin position="95"/>
        <end position="104"/>
    </location>
</feature>
<dbReference type="InterPro" id="IPR011646">
    <property type="entry name" value="KAP_P-loop"/>
</dbReference>
<dbReference type="Pfam" id="PF07693">
    <property type="entry name" value="KAP_NTPase"/>
    <property type="match status" value="1"/>
</dbReference>
<sequence>MLLASDTYRCMFVIGMDPQMVAAALEKAHEEIRERLPSYERGVPLGWRFMDKFVQLPFTIPPQANLNEYLKSLGAATSFVSVAPTASSVALSTIDDQRPLEDATNKPGEFADSGEGDTHQSDREATADPSNDSRDVGRIVRELGRYSAGNPREIKRMVNLARLYLALRNERRRVDPFWRAPSLEQYARWIALTLRWPDMMRWLQWGADEAVWSVEDNSTALIVRRLKVLEAAASETHTVAGWAELIEGELLLDKNDAVEWRKDPKLFELFRNCSQSPPGRRLSAAAEIGFW</sequence>
<dbReference type="AlphaFoldDB" id="A0A0J5ZEU5"/>
<evidence type="ECO:0000313" key="3">
    <source>
        <dbReference type="EMBL" id="KML48679.1"/>
    </source>
</evidence>
<feature type="compositionally biased region" description="Basic and acidic residues" evidence="1">
    <location>
        <begin position="116"/>
        <end position="134"/>
    </location>
</feature>
<evidence type="ECO:0000259" key="2">
    <source>
        <dbReference type="Pfam" id="PF07693"/>
    </source>
</evidence>
<dbReference type="EMBL" id="LDWR01000055">
    <property type="protein sequence ID" value="KML48679.1"/>
    <property type="molecule type" value="Genomic_DNA"/>
</dbReference>
<dbReference type="PANTHER" id="PTHR22674:SF6">
    <property type="entry name" value="NTPASE KAP FAMILY P-LOOP DOMAIN-CONTAINING PROTEIN 1"/>
    <property type="match status" value="1"/>
</dbReference>
<comment type="caution">
    <text evidence="3">The sequence shown here is derived from an EMBL/GenBank/DDBJ whole genome shotgun (WGS) entry which is preliminary data.</text>
</comment>
<proteinExistence type="predicted"/>
<dbReference type="Proteomes" id="UP000036338">
    <property type="component" value="Unassembled WGS sequence"/>
</dbReference>
<dbReference type="InterPro" id="IPR052754">
    <property type="entry name" value="NTPase_KAP_P-loop"/>
</dbReference>
<evidence type="ECO:0000256" key="1">
    <source>
        <dbReference type="SAM" id="MobiDB-lite"/>
    </source>
</evidence>